<comment type="caution">
    <text evidence="4">The sequence shown here is derived from an EMBL/GenBank/DDBJ whole genome shotgun (WGS) entry which is preliminary data.</text>
</comment>
<dbReference type="InterPro" id="IPR036191">
    <property type="entry name" value="RRF_sf"/>
</dbReference>
<comment type="similarity">
    <text evidence="1">Belongs to the RRF family.</text>
</comment>
<evidence type="ECO:0000256" key="1">
    <source>
        <dbReference type="ARBA" id="ARBA00005912"/>
    </source>
</evidence>
<dbReference type="EMBL" id="MNZO01000034">
    <property type="protein sequence ID" value="OIP86996.1"/>
    <property type="molecule type" value="Genomic_DNA"/>
</dbReference>
<evidence type="ECO:0000259" key="3">
    <source>
        <dbReference type="Pfam" id="PF01765"/>
    </source>
</evidence>
<dbReference type="SUPFAM" id="SSF55194">
    <property type="entry name" value="Ribosome recycling factor, RRF"/>
    <property type="match status" value="1"/>
</dbReference>
<dbReference type="Gene3D" id="3.30.1360.40">
    <property type="match status" value="1"/>
</dbReference>
<reference evidence="4 5" key="1">
    <citation type="journal article" date="2016" name="Environ. Microbiol.">
        <title>Genomic resolution of a cold subsurface aquifer community provides metabolic insights for novel microbes adapted to high CO concentrations.</title>
        <authorList>
            <person name="Probst A.J."/>
            <person name="Castelle C.J."/>
            <person name="Singh A."/>
            <person name="Brown C.T."/>
            <person name="Anantharaman K."/>
            <person name="Sharon I."/>
            <person name="Hug L.A."/>
            <person name="Burstein D."/>
            <person name="Emerson J.B."/>
            <person name="Thomas B.C."/>
            <person name="Banfield J.F."/>
        </authorList>
    </citation>
    <scope>NUCLEOTIDE SEQUENCE [LARGE SCALE GENOMIC DNA]</scope>
    <source>
        <strain evidence="4">CG2_30_35_20</strain>
    </source>
</reference>
<organism evidence="4 5">
    <name type="scientific">Candidatus Shapirobacteria bacterium CG2_30_35_20</name>
    <dbReference type="NCBI Taxonomy" id="1805376"/>
    <lineage>
        <taxon>Bacteria</taxon>
        <taxon>Candidatus Shapironibacteriota</taxon>
    </lineage>
</organism>
<dbReference type="AlphaFoldDB" id="A0A1J5HQG3"/>
<name>A0A1J5HQG3_9BACT</name>
<accession>A0A1J5HQG3</accession>
<evidence type="ECO:0000313" key="4">
    <source>
        <dbReference type="EMBL" id="OIP86996.1"/>
    </source>
</evidence>
<dbReference type="STRING" id="1805376.AUK05_02335"/>
<evidence type="ECO:0000313" key="5">
    <source>
        <dbReference type="Proteomes" id="UP000182344"/>
    </source>
</evidence>
<dbReference type="Proteomes" id="UP000182344">
    <property type="component" value="Unassembled WGS sequence"/>
</dbReference>
<evidence type="ECO:0000256" key="2">
    <source>
        <dbReference type="ARBA" id="ARBA00022917"/>
    </source>
</evidence>
<feature type="domain" description="Ribosome recycling factor" evidence="3">
    <location>
        <begin position="20"/>
        <end position="181"/>
    </location>
</feature>
<sequence length="183" mass="20665">MINFSDVNVRMTKIGDLFLNDIGSIRTGRATPGLIENVVVTIYGGQKMRLIEIGSIQIPDVRTITFQPWDQVIIREIANGIAGANIGMTPVVDGNIIRLVLPMMTTEQRDDYIRLLGRKLEGARGMLRDARADFRKKMIDAKNAKTISEDEAKKDEVELQKITDLYMAKLEEMAKKKELEIRS</sequence>
<protein>
    <recommendedName>
        <fullName evidence="3">Ribosome recycling factor domain-containing protein</fullName>
    </recommendedName>
</protein>
<proteinExistence type="inferred from homology"/>
<gene>
    <name evidence="4" type="ORF">AUK05_02335</name>
</gene>
<dbReference type="InterPro" id="IPR002661">
    <property type="entry name" value="Ribosome_recyc_fac"/>
</dbReference>
<dbReference type="PANTHER" id="PTHR20982">
    <property type="entry name" value="RIBOSOME RECYCLING FACTOR"/>
    <property type="match status" value="1"/>
</dbReference>
<keyword evidence="2" id="KW-0648">Protein biosynthesis</keyword>
<dbReference type="InterPro" id="IPR023584">
    <property type="entry name" value="Ribosome_recyc_fac_dom"/>
</dbReference>
<dbReference type="GO" id="GO:0043023">
    <property type="term" value="F:ribosomal large subunit binding"/>
    <property type="evidence" value="ECO:0007669"/>
    <property type="project" value="TreeGrafter"/>
</dbReference>
<dbReference type="Pfam" id="PF01765">
    <property type="entry name" value="RRF"/>
    <property type="match status" value="1"/>
</dbReference>
<dbReference type="GO" id="GO:0006412">
    <property type="term" value="P:translation"/>
    <property type="evidence" value="ECO:0007669"/>
    <property type="project" value="UniProtKB-KW"/>
</dbReference>
<dbReference type="PANTHER" id="PTHR20982:SF3">
    <property type="entry name" value="MITOCHONDRIAL RIBOSOME RECYCLING FACTOR PSEUDO 1"/>
    <property type="match status" value="1"/>
</dbReference>
<dbReference type="Gene3D" id="1.10.132.20">
    <property type="entry name" value="Ribosome-recycling factor"/>
    <property type="match status" value="1"/>
</dbReference>
<dbReference type="FunFam" id="3.30.1360.40:FF:000001">
    <property type="entry name" value="Ribosome-recycling factor"/>
    <property type="match status" value="1"/>
</dbReference>